<sequence length="225" mass="25237">STLPCRVANIRNHDVTWIRKRDLHILTVGVYTYTTDERFKVIHNEGDSNWNLQIFPVKFRDEGLYECQVAISPKLSLPRKLTVEVQQARISGSKEMMVQLGSTINLFCEVNAHFDNVGQLHWYRNSKPVSYDSPRGGVSLEIEKTPRHTTSKLLITRATPQDSGNYTCKPQRAISASVMVHVVNGEESAAVYGGAGGCQHQCSGLVVTLLQALVLLLPMFFLDHR</sequence>
<dbReference type="SUPFAM" id="SSF48726">
    <property type="entry name" value="Immunoglobulin"/>
    <property type="match status" value="2"/>
</dbReference>
<dbReference type="SMART" id="SM00409">
    <property type="entry name" value="IG"/>
    <property type="match status" value="2"/>
</dbReference>
<dbReference type="Pfam" id="PF13927">
    <property type="entry name" value="Ig_3"/>
    <property type="match status" value="1"/>
</dbReference>
<dbReference type="Gene3D" id="2.60.40.10">
    <property type="entry name" value="Immunoglobulins"/>
    <property type="match status" value="2"/>
</dbReference>
<protein>
    <recommendedName>
        <fullName evidence="1">Ig-like domain-containing protein</fullName>
    </recommendedName>
</protein>
<dbReference type="AlphaFoldDB" id="A0AAV2R8X2"/>
<feature type="non-terminal residue" evidence="2">
    <location>
        <position position="1"/>
    </location>
</feature>
<dbReference type="InterPro" id="IPR007110">
    <property type="entry name" value="Ig-like_dom"/>
</dbReference>
<organism evidence="2 3">
    <name type="scientific">Meganyctiphanes norvegica</name>
    <name type="common">Northern krill</name>
    <name type="synonym">Thysanopoda norvegica</name>
    <dbReference type="NCBI Taxonomy" id="48144"/>
    <lineage>
        <taxon>Eukaryota</taxon>
        <taxon>Metazoa</taxon>
        <taxon>Ecdysozoa</taxon>
        <taxon>Arthropoda</taxon>
        <taxon>Crustacea</taxon>
        <taxon>Multicrustacea</taxon>
        <taxon>Malacostraca</taxon>
        <taxon>Eumalacostraca</taxon>
        <taxon>Eucarida</taxon>
        <taxon>Euphausiacea</taxon>
        <taxon>Euphausiidae</taxon>
        <taxon>Meganyctiphanes</taxon>
    </lineage>
</organism>
<feature type="domain" description="Ig-like" evidence="1">
    <location>
        <begin position="78"/>
        <end position="179"/>
    </location>
</feature>
<dbReference type="InterPro" id="IPR013783">
    <property type="entry name" value="Ig-like_fold"/>
</dbReference>
<dbReference type="InterPro" id="IPR036179">
    <property type="entry name" value="Ig-like_dom_sf"/>
</dbReference>
<comment type="caution">
    <text evidence="2">The sequence shown here is derived from an EMBL/GenBank/DDBJ whole genome shotgun (WGS) entry which is preliminary data.</text>
</comment>
<dbReference type="InterPro" id="IPR013106">
    <property type="entry name" value="Ig_V-set"/>
</dbReference>
<dbReference type="PANTHER" id="PTHR23279">
    <property type="entry name" value="DEFECTIVE PROBOSCIS EXTENSION RESPONSE DPR -RELATED"/>
    <property type="match status" value="1"/>
</dbReference>
<dbReference type="Proteomes" id="UP001497623">
    <property type="component" value="Unassembled WGS sequence"/>
</dbReference>
<dbReference type="InterPro" id="IPR003598">
    <property type="entry name" value="Ig_sub2"/>
</dbReference>
<dbReference type="InterPro" id="IPR003599">
    <property type="entry name" value="Ig_sub"/>
</dbReference>
<evidence type="ECO:0000313" key="2">
    <source>
        <dbReference type="EMBL" id="CAL4118036.1"/>
    </source>
</evidence>
<keyword evidence="3" id="KW-1185">Reference proteome</keyword>
<dbReference type="PANTHER" id="PTHR23279:SF6">
    <property type="entry name" value="DEFECTIVE PROBOSCIS EXTENSION RESPONSE 7, ISOFORM F"/>
    <property type="match status" value="1"/>
</dbReference>
<name>A0AAV2R8X2_MEGNR</name>
<gene>
    <name evidence="2" type="ORF">MNOR_LOCUS21344</name>
</gene>
<dbReference type="SMART" id="SM00406">
    <property type="entry name" value="IGv"/>
    <property type="match status" value="2"/>
</dbReference>
<dbReference type="EMBL" id="CAXKWB010017126">
    <property type="protein sequence ID" value="CAL4118036.1"/>
    <property type="molecule type" value="Genomic_DNA"/>
</dbReference>
<dbReference type="CDD" id="cd00096">
    <property type="entry name" value="Ig"/>
    <property type="match status" value="1"/>
</dbReference>
<dbReference type="GO" id="GO:0032589">
    <property type="term" value="C:neuron projection membrane"/>
    <property type="evidence" value="ECO:0007669"/>
    <property type="project" value="TreeGrafter"/>
</dbReference>
<proteinExistence type="predicted"/>
<accession>A0AAV2R8X2</accession>
<evidence type="ECO:0000313" key="3">
    <source>
        <dbReference type="Proteomes" id="UP001497623"/>
    </source>
</evidence>
<feature type="domain" description="Ig-like" evidence="1">
    <location>
        <begin position="1"/>
        <end position="69"/>
    </location>
</feature>
<reference evidence="2 3" key="1">
    <citation type="submission" date="2024-05" db="EMBL/GenBank/DDBJ databases">
        <authorList>
            <person name="Wallberg A."/>
        </authorList>
    </citation>
    <scope>NUCLEOTIDE SEQUENCE [LARGE SCALE GENOMIC DNA]</scope>
</reference>
<dbReference type="Pfam" id="PF07686">
    <property type="entry name" value="V-set"/>
    <property type="match status" value="1"/>
</dbReference>
<evidence type="ECO:0000259" key="1">
    <source>
        <dbReference type="PROSITE" id="PS50835"/>
    </source>
</evidence>
<dbReference type="SMART" id="SM00408">
    <property type="entry name" value="IGc2"/>
    <property type="match status" value="2"/>
</dbReference>
<dbReference type="PROSITE" id="PS50835">
    <property type="entry name" value="IG_LIKE"/>
    <property type="match status" value="2"/>
</dbReference>
<dbReference type="InterPro" id="IPR037448">
    <property type="entry name" value="Zig-8"/>
</dbReference>
<dbReference type="GO" id="GO:0050808">
    <property type="term" value="P:synapse organization"/>
    <property type="evidence" value="ECO:0007669"/>
    <property type="project" value="TreeGrafter"/>
</dbReference>